<comment type="subcellular location">
    <subcellularLocation>
        <location evidence="1">Cell membrane</location>
        <topology evidence="1">Multi-pass membrane protein</topology>
    </subcellularLocation>
</comment>
<evidence type="ECO:0000313" key="7">
    <source>
        <dbReference type="EMBL" id="AUX45245.1"/>
    </source>
</evidence>
<evidence type="ECO:0000256" key="2">
    <source>
        <dbReference type="ARBA" id="ARBA00022475"/>
    </source>
</evidence>
<reference evidence="7 8" key="1">
    <citation type="submission" date="2015-09" db="EMBL/GenBank/DDBJ databases">
        <title>Sorangium comparison.</title>
        <authorList>
            <person name="Zaburannyi N."/>
            <person name="Bunk B."/>
            <person name="Overmann J."/>
            <person name="Mueller R."/>
        </authorList>
    </citation>
    <scope>NUCLEOTIDE SEQUENCE [LARGE SCALE GENOMIC DNA]</scope>
    <source>
        <strain evidence="7 8">So ce26</strain>
    </source>
</reference>
<organism evidence="7 8">
    <name type="scientific">Sorangium cellulosum</name>
    <name type="common">Polyangium cellulosum</name>
    <dbReference type="NCBI Taxonomy" id="56"/>
    <lineage>
        <taxon>Bacteria</taxon>
        <taxon>Pseudomonadati</taxon>
        <taxon>Myxococcota</taxon>
        <taxon>Polyangia</taxon>
        <taxon>Polyangiales</taxon>
        <taxon>Polyangiaceae</taxon>
        <taxon>Sorangium</taxon>
    </lineage>
</organism>
<keyword evidence="5 6" id="KW-0472">Membrane</keyword>
<feature type="transmembrane region" description="Helical" evidence="6">
    <location>
        <begin position="142"/>
        <end position="161"/>
    </location>
</feature>
<dbReference type="AlphaFoldDB" id="A0A2L0F108"/>
<evidence type="ECO:0000256" key="1">
    <source>
        <dbReference type="ARBA" id="ARBA00004651"/>
    </source>
</evidence>
<name>A0A2L0F108_SORCE</name>
<feature type="transmembrane region" description="Helical" evidence="6">
    <location>
        <begin position="51"/>
        <end position="72"/>
    </location>
</feature>
<feature type="transmembrane region" description="Helical" evidence="6">
    <location>
        <begin position="20"/>
        <end position="39"/>
    </location>
</feature>
<gene>
    <name evidence="7" type="primary">mglC</name>
    <name evidence="7" type="ORF">SOCE26_067260</name>
</gene>
<feature type="transmembrane region" description="Helical" evidence="6">
    <location>
        <begin position="313"/>
        <end position="338"/>
    </location>
</feature>
<dbReference type="Pfam" id="PF02653">
    <property type="entry name" value="BPD_transp_2"/>
    <property type="match status" value="1"/>
</dbReference>
<evidence type="ECO:0000256" key="4">
    <source>
        <dbReference type="ARBA" id="ARBA00022989"/>
    </source>
</evidence>
<feature type="transmembrane region" description="Helical" evidence="6">
    <location>
        <begin position="108"/>
        <end position="130"/>
    </location>
</feature>
<feature type="transmembrane region" description="Helical" evidence="6">
    <location>
        <begin position="193"/>
        <end position="212"/>
    </location>
</feature>
<evidence type="ECO:0000256" key="6">
    <source>
        <dbReference type="SAM" id="Phobius"/>
    </source>
</evidence>
<dbReference type="Proteomes" id="UP000238348">
    <property type="component" value="Chromosome"/>
</dbReference>
<dbReference type="GO" id="GO:0005886">
    <property type="term" value="C:plasma membrane"/>
    <property type="evidence" value="ECO:0007669"/>
    <property type="project" value="UniProtKB-SubCell"/>
</dbReference>
<keyword evidence="4 6" id="KW-1133">Transmembrane helix</keyword>
<sequence>MEIKGSGVAARNHLTAFREFASRQAISLVLLALVLVIGVMRPSFLSVANLVNILIISSVRVIIALGEGGILITRGTDLSAGRIVGLSACVAASLLQRPDYASRMYPTLAAQPVLLCIVAAICIGAFVGLINGSVVAFLNVPPFIATLGTMIMVYGAASLYVDRPPLGAQPIGGLRDDFTGIGTGAIRFGGDWALPYLVIIAAVITLFVWVLLNQTRLGKNIYAIGSNRDAAVVSGVDVKKTLLLVYLLAGALYGLAGALLAARTGGATNNYGLMYELDAIAACVIGGVSTSGGIGTVGGVLTGVLIFEVLNNGLVVLGVSAYWQQIIKGLIIVAAVSVDIRKYLRKR</sequence>
<accession>A0A2L0F108</accession>
<dbReference type="InterPro" id="IPR001851">
    <property type="entry name" value="ABC_transp_permease"/>
</dbReference>
<dbReference type="PANTHER" id="PTHR32196:SF18">
    <property type="entry name" value="GALACTOSE_METHYL GALACTOSIDE IMPORT PERMEASE PROTEIN MGLC"/>
    <property type="match status" value="1"/>
</dbReference>
<keyword evidence="2" id="KW-1003">Cell membrane</keyword>
<feature type="transmembrane region" description="Helical" evidence="6">
    <location>
        <begin position="78"/>
        <end position="96"/>
    </location>
</feature>
<dbReference type="CDD" id="cd06579">
    <property type="entry name" value="TM_PBP1_transp_AraH_like"/>
    <property type="match status" value="1"/>
</dbReference>
<protein>
    <submittedName>
        <fullName evidence="7">Beta-methylgalactoside transporter</fullName>
    </submittedName>
</protein>
<dbReference type="NCBIfam" id="NF007014">
    <property type="entry name" value="PRK09478.1"/>
    <property type="match status" value="1"/>
</dbReference>
<evidence type="ECO:0000313" key="8">
    <source>
        <dbReference type="Proteomes" id="UP000238348"/>
    </source>
</evidence>
<evidence type="ECO:0000256" key="5">
    <source>
        <dbReference type="ARBA" id="ARBA00023136"/>
    </source>
</evidence>
<evidence type="ECO:0000256" key="3">
    <source>
        <dbReference type="ARBA" id="ARBA00022692"/>
    </source>
</evidence>
<dbReference type="RefSeq" id="WP_104983650.1">
    <property type="nucleotide sequence ID" value="NZ_CP012673.1"/>
</dbReference>
<dbReference type="EMBL" id="CP012673">
    <property type="protein sequence ID" value="AUX45245.1"/>
    <property type="molecule type" value="Genomic_DNA"/>
</dbReference>
<dbReference type="PANTHER" id="PTHR32196">
    <property type="entry name" value="ABC TRANSPORTER PERMEASE PROTEIN YPHD-RELATED-RELATED"/>
    <property type="match status" value="1"/>
</dbReference>
<proteinExistence type="predicted"/>
<keyword evidence="3 6" id="KW-0812">Transmembrane</keyword>
<feature type="transmembrane region" description="Helical" evidence="6">
    <location>
        <begin position="243"/>
        <end position="262"/>
    </location>
</feature>
<dbReference type="OrthoDB" id="9799990at2"/>
<dbReference type="GO" id="GO:0022857">
    <property type="term" value="F:transmembrane transporter activity"/>
    <property type="evidence" value="ECO:0007669"/>
    <property type="project" value="InterPro"/>
</dbReference>
<feature type="transmembrane region" description="Helical" evidence="6">
    <location>
        <begin position="283"/>
        <end position="307"/>
    </location>
</feature>